<sequence length="310" mass="32753">MASFALEVTRFGFSLAGLLSPGLSGRLAFSLFCRTPPRRPKDGKAASALATGAEQLAGAERIVLPVSRGAVAARRLGAASADAPRVLIVHGWGSRAEYLARLAADLHKAGAEVVLLDLPGHGHSSGRHLNLRLAAEAICAVQERLGFFDVAIGHSFGGASVMTAIGGIFPGACRFEPGRVVLLAAPSNIHWVIDGFCGMLKLRPSVRRAMVKRAEAVAGCPVDALDTVPIAARIGREILVLHAEEDKEVHAEHARRLERAGPHVTVRWANGFGHRRIVAAPDIIAEIASFVFDDGAGIADEPERRLSSSC</sequence>
<keyword evidence="3" id="KW-1185">Reference proteome</keyword>
<dbReference type="Gene3D" id="3.40.50.1820">
    <property type="entry name" value="alpha/beta hydrolase"/>
    <property type="match status" value="1"/>
</dbReference>
<dbReference type="GO" id="GO:0016787">
    <property type="term" value="F:hydrolase activity"/>
    <property type="evidence" value="ECO:0007669"/>
    <property type="project" value="UniProtKB-KW"/>
</dbReference>
<dbReference type="InterPro" id="IPR000073">
    <property type="entry name" value="AB_hydrolase_1"/>
</dbReference>
<reference evidence="2 3" key="1">
    <citation type="submission" date="2019-01" db="EMBL/GenBank/DDBJ databases">
        <authorList>
            <person name="Deng T."/>
        </authorList>
    </citation>
    <scope>NUCLEOTIDE SEQUENCE [LARGE SCALE GENOMIC DNA]</scope>
    <source>
        <strain evidence="2 3">F8825</strain>
    </source>
</reference>
<feature type="domain" description="AB hydrolase-1" evidence="1">
    <location>
        <begin position="86"/>
        <end position="274"/>
    </location>
</feature>
<dbReference type="RefSeq" id="WP_129332636.1">
    <property type="nucleotide sequence ID" value="NZ_SDVB01000238.1"/>
</dbReference>
<protein>
    <submittedName>
        <fullName evidence="2">Alpha/beta fold hydrolase</fullName>
    </submittedName>
</protein>
<dbReference type="EMBL" id="SDVB01000238">
    <property type="protein sequence ID" value="RYC12209.1"/>
    <property type="molecule type" value="Genomic_DNA"/>
</dbReference>
<dbReference type="InterPro" id="IPR050228">
    <property type="entry name" value="Carboxylesterase_BioH"/>
</dbReference>
<dbReference type="PANTHER" id="PTHR43194:SF2">
    <property type="entry name" value="PEROXISOMAL MEMBRANE PROTEIN LPX1"/>
    <property type="match status" value="1"/>
</dbReference>
<dbReference type="AlphaFoldDB" id="A0A4Q2T5X7"/>
<name>A0A4Q2T5X7_9HYPH</name>
<dbReference type="PANTHER" id="PTHR43194">
    <property type="entry name" value="HYDROLASE ALPHA/BETA FOLD FAMILY"/>
    <property type="match status" value="1"/>
</dbReference>
<keyword evidence="2" id="KW-0378">Hydrolase</keyword>
<dbReference type="Pfam" id="PF12697">
    <property type="entry name" value="Abhydrolase_6"/>
    <property type="match status" value="1"/>
</dbReference>
<evidence type="ECO:0000259" key="1">
    <source>
        <dbReference type="Pfam" id="PF12697"/>
    </source>
</evidence>
<dbReference type="SUPFAM" id="SSF53474">
    <property type="entry name" value="alpha/beta-Hydrolases"/>
    <property type="match status" value="1"/>
</dbReference>
<evidence type="ECO:0000313" key="2">
    <source>
        <dbReference type="EMBL" id="RYC12209.1"/>
    </source>
</evidence>
<dbReference type="Proteomes" id="UP000291088">
    <property type="component" value="Unassembled WGS sequence"/>
</dbReference>
<gene>
    <name evidence="2" type="ORF">EUU22_14250</name>
</gene>
<comment type="caution">
    <text evidence="2">The sequence shown here is derived from an EMBL/GenBank/DDBJ whole genome shotgun (WGS) entry which is preliminary data.</text>
</comment>
<evidence type="ECO:0000313" key="3">
    <source>
        <dbReference type="Proteomes" id="UP000291088"/>
    </source>
</evidence>
<accession>A0A4Q2T5X7</accession>
<dbReference type="InterPro" id="IPR029058">
    <property type="entry name" value="AB_hydrolase_fold"/>
</dbReference>
<proteinExistence type="predicted"/>
<organism evidence="2 3">
    <name type="scientific">Ciceribacter ferrooxidans</name>
    <dbReference type="NCBI Taxonomy" id="2509717"/>
    <lineage>
        <taxon>Bacteria</taxon>
        <taxon>Pseudomonadati</taxon>
        <taxon>Pseudomonadota</taxon>
        <taxon>Alphaproteobacteria</taxon>
        <taxon>Hyphomicrobiales</taxon>
        <taxon>Rhizobiaceae</taxon>
        <taxon>Ciceribacter</taxon>
    </lineage>
</organism>
<dbReference type="OrthoDB" id="9785847at2"/>